<dbReference type="SUPFAM" id="SSF56349">
    <property type="entry name" value="DNA breaking-rejoining enzymes"/>
    <property type="match status" value="1"/>
</dbReference>
<dbReference type="PANTHER" id="PTHR30349:SF64">
    <property type="entry name" value="PROPHAGE INTEGRASE INTD-RELATED"/>
    <property type="match status" value="1"/>
</dbReference>
<dbReference type="GO" id="GO:0003677">
    <property type="term" value="F:DNA binding"/>
    <property type="evidence" value="ECO:0007669"/>
    <property type="project" value="InterPro"/>
</dbReference>
<keyword evidence="4" id="KW-1185">Reference proteome</keyword>
<dbReference type="InterPro" id="IPR002104">
    <property type="entry name" value="Integrase_catalytic"/>
</dbReference>
<reference evidence="3 4" key="1">
    <citation type="submission" date="2013-11" db="EMBL/GenBank/DDBJ databases">
        <title>Metagenomic analysis of a methanogenic consortium involved in long chain n-alkane degradation.</title>
        <authorList>
            <person name="Davidova I.A."/>
            <person name="Callaghan A.V."/>
            <person name="Wawrik B."/>
            <person name="Pruitt S."/>
            <person name="Marks C."/>
            <person name="Duncan K.E."/>
            <person name="Suflita J.M."/>
        </authorList>
    </citation>
    <scope>NUCLEOTIDE SEQUENCE [LARGE SCALE GENOMIC DNA]</scope>
    <source>
        <strain evidence="3 4">SPR</strain>
    </source>
</reference>
<keyword evidence="1" id="KW-0233">DNA recombination</keyword>
<dbReference type="InterPro" id="IPR050090">
    <property type="entry name" value="Tyrosine_recombinase_XerCD"/>
</dbReference>
<sequence>MLKHLPDFFKPVVQVAYLTGMRRSEIFNLRWSQVDLNEGTLDLSAEDTKTSEPRIIYLGRLPELRRIFVEAKLRKKRRQKLVFTKPDGSPLEKQYSVRFFKRACAKAKVESYRFHDLRHTFSTTALKAGISRTVIMKLTGHKTLAMFLRYAHLDREQSESAMESLGEFLSERRRHANG</sequence>
<proteinExistence type="predicted"/>
<evidence type="ECO:0000313" key="4">
    <source>
        <dbReference type="Proteomes" id="UP000032233"/>
    </source>
</evidence>
<dbReference type="PROSITE" id="PS51898">
    <property type="entry name" value="TYR_RECOMBINASE"/>
    <property type="match status" value="1"/>
</dbReference>
<dbReference type="STRING" id="1429043.X474_25050"/>
<dbReference type="InterPro" id="IPR013762">
    <property type="entry name" value="Integrase-like_cat_sf"/>
</dbReference>
<dbReference type="CDD" id="cd00796">
    <property type="entry name" value="INT_Rci_Hp1_C"/>
    <property type="match status" value="1"/>
</dbReference>
<dbReference type="Pfam" id="PF00589">
    <property type="entry name" value="Phage_integrase"/>
    <property type="match status" value="1"/>
</dbReference>
<evidence type="ECO:0000259" key="2">
    <source>
        <dbReference type="PROSITE" id="PS51898"/>
    </source>
</evidence>
<evidence type="ECO:0000313" key="3">
    <source>
        <dbReference type="EMBL" id="KIX11605.1"/>
    </source>
</evidence>
<dbReference type="Proteomes" id="UP000032233">
    <property type="component" value="Unassembled WGS sequence"/>
</dbReference>
<protein>
    <recommendedName>
        <fullName evidence="2">Tyr recombinase domain-containing protein</fullName>
    </recommendedName>
</protein>
<dbReference type="InParanoid" id="A0A0D2JQ46"/>
<gene>
    <name evidence="3" type="ORF">X474_25050</name>
</gene>
<dbReference type="EMBL" id="AZAC01000056">
    <property type="protein sequence ID" value="KIX11605.1"/>
    <property type="molecule type" value="Genomic_DNA"/>
</dbReference>
<comment type="caution">
    <text evidence="3">The sequence shown here is derived from an EMBL/GenBank/DDBJ whole genome shotgun (WGS) entry which is preliminary data.</text>
</comment>
<dbReference type="GO" id="GO:0015074">
    <property type="term" value="P:DNA integration"/>
    <property type="evidence" value="ECO:0007669"/>
    <property type="project" value="InterPro"/>
</dbReference>
<dbReference type="GO" id="GO:0006310">
    <property type="term" value="P:DNA recombination"/>
    <property type="evidence" value="ECO:0007669"/>
    <property type="project" value="UniProtKB-KW"/>
</dbReference>
<organism evidence="3 4">
    <name type="scientific">Dethiosulfatarculus sandiegensis</name>
    <dbReference type="NCBI Taxonomy" id="1429043"/>
    <lineage>
        <taxon>Bacteria</taxon>
        <taxon>Pseudomonadati</taxon>
        <taxon>Thermodesulfobacteriota</taxon>
        <taxon>Desulfarculia</taxon>
        <taxon>Desulfarculales</taxon>
        <taxon>Desulfarculaceae</taxon>
        <taxon>Dethiosulfatarculus</taxon>
    </lineage>
</organism>
<dbReference type="Gene3D" id="1.10.443.10">
    <property type="entry name" value="Intergrase catalytic core"/>
    <property type="match status" value="1"/>
</dbReference>
<accession>A0A0D2JQ46</accession>
<feature type="domain" description="Tyr recombinase" evidence="2">
    <location>
        <begin position="1"/>
        <end position="163"/>
    </location>
</feature>
<name>A0A0D2JQ46_9BACT</name>
<evidence type="ECO:0000256" key="1">
    <source>
        <dbReference type="ARBA" id="ARBA00023172"/>
    </source>
</evidence>
<dbReference type="AlphaFoldDB" id="A0A0D2JQ46"/>
<dbReference type="InterPro" id="IPR011010">
    <property type="entry name" value="DNA_brk_join_enz"/>
</dbReference>
<dbReference type="PANTHER" id="PTHR30349">
    <property type="entry name" value="PHAGE INTEGRASE-RELATED"/>
    <property type="match status" value="1"/>
</dbReference>